<sequence length="122" mass="14287">MFAQESVMETKQLEPVEIIRGEMGTWTHPVYSSYVSENLDGKEYISRDEWDQLKNHFNIQTVTYWMEGHVNPDEWEKMMDACDISTWDPIAPCGFFLIDIHFGEDDAYALFARNKREIEVAG</sequence>
<proteinExistence type="predicted"/>
<reference evidence="1" key="1">
    <citation type="submission" date="2022-09" db="EMBL/GenBank/DDBJ databases">
        <title>Intensive care unit water sources are persistently colonized with multi-drug resistant bacteria and are the site of extensive horizontal gene transfer of antibiotic resistance genes.</title>
        <authorList>
            <person name="Diorio-Toth L."/>
        </authorList>
    </citation>
    <scope>NUCLEOTIDE SEQUENCE</scope>
    <source>
        <strain evidence="1">GD03851</strain>
    </source>
</reference>
<protein>
    <submittedName>
        <fullName evidence="1">Uncharacterized protein</fullName>
    </submittedName>
</protein>
<dbReference type="RefSeq" id="WP_279697872.1">
    <property type="nucleotide sequence ID" value="NZ_JAOCDR010000003.1"/>
</dbReference>
<name>A0AA42LGZ2_ACIJO</name>
<dbReference type="Proteomes" id="UP001161099">
    <property type="component" value="Unassembled WGS sequence"/>
</dbReference>
<organism evidence="1 2">
    <name type="scientific">Acinetobacter johnsonii</name>
    <dbReference type="NCBI Taxonomy" id="40214"/>
    <lineage>
        <taxon>Bacteria</taxon>
        <taxon>Pseudomonadati</taxon>
        <taxon>Pseudomonadota</taxon>
        <taxon>Gammaproteobacteria</taxon>
        <taxon>Moraxellales</taxon>
        <taxon>Moraxellaceae</taxon>
        <taxon>Acinetobacter</taxon>
    </lineage>
</organism>
<comment type="caution">
    <text evidence="1">The sequence shown here is derived from an EMBL/GenBank/DDBJ whole genome shotgun (WGS) entry which is preliminary data.</text>
</comment>
<accession>A0AA42LGZ2</accession>
<dbReference type="EMBL" id="JAOCDR010000003">
    <property type="protein sequence ID" value="MDH0655060.1"/>
    <property type="molecule type" value="Genomic_DNA"/>
</dbReference>
<gene>
    <name evidence="1" type="ORF">N5D11_02815</name>
</gene>
<evidence type="ECO:0000313" key="1">
    <source>
        <dbReference type="EMBL" id="MDH0655060.1"/>
    </source>
</evidence>
<evidence type="ECO:0000313" key="2">
    <source>
        <dbReference type="Proteomes" id="UP001161099"/>
    </source>
</evidence>
<dbReference type="AlphaFoldDB" id="A0AA42LGZ2"/>